<dbReference type="Proteomes" id="UP000593571">
    <property type="component" value="Unassembled WGS sequence"/>
</dbReference>
<feature type="region of interest" description="Disordered" evidence="1">
    <location>
        <begin position="84"/>
        <end position="103"/>
    </location>
</feature>
<evidence type="ECO:0000256" key="1">
    <source>
        <dbReference type="SAM" id="MobiDB-lite"/>
    </source>
</evidence>
<keyword evidence="3" id="KW-1185">Reference proteome</keyword>
<dbReference type="EMBL" id="JACASE010000007">
    <property type="protein sequence ID" value="KAF6447660.1"/>
    <property type="molecule type" value="Genomic_DNA"/>
</dbReference>
<dbReference type="AlphaFoldDB" id="A0A7J8FJ93"/>
<proteinExistence type="predicted"/>
<organism evidence="2 3">
    <name type="scientific">Rousettus aegyptiacus</name>
    <name type="common">Egyptian fruit bat</name>
    <name type="synonym">Pteropus aegyptiacus</name>
    <dbReference type="NCBI Taxonomy" id="9407"/>
    <lineage>
        <taxon>Eukaryota</taxon>
        <taxon>Metazoa</taxon>
        <taxon>Chordata</taxon>
        <taxon>Craniata</taxon>
        <taxon>Vertebrata</taxon>
        <taxon>Euteleostomi</taxon>
        <taxon>Mammalia</taxon>
        <taxon>Eutheria</taxon>
        <taxon>Laurasiatheria</taxon>
        <taxon>Chiroptera</taxon>
        <taxon>Yinpterochiroptera</taxon>
        <taxon>Pteropodoidea</taxon>
        <taxon>Pteropodidae</taxon>
        <taxon>Rousettinae</taxon>
        <taxon>Rousettus</taxon>
    </lineage>
</organism>
<protein>
    <submittedName>
        <fullName evidence="2">Uncharacterized protein</fullName>
    </submittedName>
</protein>
<name>A0A7J8FJ93_ROUAE</name>
<accession>A0A7J8FJ93</accession>
<sequence>MTDKEQLLLQKGKIWKYPYLFKIKFKNIKDKICSPACRAMWRPLVLLLLLLLPVNPVPTAAAAPILDANVQDNLQSLGAQGGGDQTVWAAADPVPNSGCPPGS</sequence>
<reference evidence="2 3" key="1">
    <citation type="journal article" date="2020" name="Nature">
        <title>Six reference-quality genomes reveal evolution of bat adaptations.</title>
        <authorList>
            <person name="Jebb D."/>
            <person name="Huang Z."/>
            <person name="Pippel M."/>
            <person name="Hughes G.M."/>
            <person name="Lavrichenko K."/>
            <person name="Devanna P."/>
            <person name="Winkler S."/>
            <person name="Jermiin L.S."/>
            <person name="Skirmuntt E.C."/>
            <person name="Katzourakis A."/>
            <person name="Burkitt-Gray L."/>
            <person name="Ray D.A."/>
            <person name="Sullivan K.A.M."/>
            <person name="Roscito J.G."/>
            <person name="Kirilenko B.M."/>
            <person name="Davalos L.M."/>
            <person name="Corthals A.P."/>
            <person name="Power M.L."/>
            <person name="Jones G."/>
            <person name="Ransome R.D."/>
            <person name="Dechmann D.K.N."/>
            <person name="Locatelli A.G."/>
            <person name="Puechmaille S.J."/>
            <person name="Fedrigo O."/>
            <person name="Jarvis E.D."/>
            <person name="Hiller M."/>
            <person name="Vernes S.C."/>
            <person name="Myers E.W."/>
            <person name="Teeling E.C."/>
        </authorList>
    </citation>
    <scope>NUCLEOTIDE SEQUENCE [LARGE SCALE GENOMIC DNA]</scope>
    <source>
        <strain evidence="2">MRouAeg1</strain>
        <tissue evidence="2">Muscle</tissue>
    </source>
</reference>
<evidence type="ECO:0000313" key="3">
    <source>
        <dbReference type="Proteomes" id="UP000593571"/>
    </source>
</evidence>
<evidence type="ECO:0000313" key="2">
    <source>
        <dbReference type="EMBL" id="KAF6447660.1"/>
    </source>
</evidence>
<gene>
    <name evidence="2" type="ORF">HJG63_012051</name>
</gene>
<comment type="caution">
    <text evidence="2">The sequence shown here is derived from an EMBL/GenBank/DDBJ whole genome shotgun (WGS) entry which is preliminary data.</text>
</comment>